<evidence type="ECO:0008006" key="5">
    <source>
        <dbReference type="Google" id="ProtNLM"/>
    </source>
</evidence>
<keyword evidence="1" id="KW-1133">Transmembrane helix</keyword>
<feature type="transmembrane region" description="Helical" evidence="1">
    <location>
        <begin position="39"/>
        <end position="59"/>
    </location>
</feature>
<organism evidence="3 4">
    <name type="scientific">Qipengyuania spongiae</name>
    <dbReference type="NCBI Taxonomy" id="2909673"/>
    <lineage>
        <taxon>Bacteria</taxon>
        <taxon>Pseudomonadati</taxon>
        <taxon>Pseudomonadota</taxon>
        <taxon>Alphaproteobacteria</taxon>
        <taxon>Sphingomonadales</taxon>
        <taxon>Erythrobacteraceae</taxon>
        <taxon>Qipengyuania</taxon>
    </lineage>
</organism>
<reference evidence="3" key="1">
    <citation type="submission" date="2022-02" db="EMBL/GenBank/DDBJ databases">
        <title>Qipengyuania spongiae sp. nov., isolated from marine sponge.</title>
        <authorList>
            <person name="Li Z."/>
            <person name="Zhang M."/>
        </authorList>
    </citation>
    <scope>NUCLEOTIDE SEQUENCE</scope>
    <source>
        <strain evidence="3">PHS-Z21</strain>
    </source>
</reference>
<name>A0ABY5SUC5_9SPHN</name>
<protein>
    <recommendedName>
        <fullName evidence="5">Ferrochelatase</fullName>
    </recommendedName>
</protein>
<keyword evidence="2" id="KW-0732">Signal</keyword>
<keyword evidence="1" id="KW-0812">Transmembrane</keyword>
<evidence type="ECO:0000313" key="3">
    <source>
        <dbReference type="EMBL" id="UVI38173.1"/>
    </source>
</evidence>
<dbReference type="EMBL" id="CP092471">
    <property type="protein sequence ID" value="UVI38173.1"/>
    <property type="molecule type" value="Genomic_DNA"/>
</dbReference>
<dbReference type="Proteomes" id="UP001065265">
    <property type="component" value="Chromosome"/>
</dbReference>
<feature type="chain" id="PRO_5047469489" description="Ferrochelatase" evidence="2">
    <location>
        <begin position="23"/>
        <end position="68"/>
    </location>
</feature>
<evidence type="ECO:0000256" key="1">
    <source>
        <dbReference type="SAM" id="Phobius"/>
    </source>
</evidence>
<feature type="signal peptide" evidence="2">
    <location>
        <begin position="1"/>
        <end position="22"/>
    </location>
</feature>
<sequence>MKLKTALLGAAALGLASAPLVAAERASAPIEGENELVGISPVLLVLAAAAVVAGVILIADDDDDPISA</sequence>
<keyword evidence="1" id="KW-0472">Membrane</keyword>
<dbReference type="RefSeq" id="WP_265557375.1">
    <property type="nucleotide sequence ID" value="NZ_CP092471.1"/>
</dbReference>
<evidence type="ECO:0000256" key="2">
    <source>
        <dbReference type="SAM" id="SignalP"/>
    </source>
</evidence>
<keyword evidence="4" id="KW-1185">Reference proteome</keyword>
<evidence type="ECO:0000313" key="4">
    <source>
        <dbReference type="Proteomes" id="UP001065265"/>
    </source>
</evidence>
<accession>A0ABY5SUC5</accession>
<gene>
    <name evidence="3" type="ORF">L1F33_07760</name>
</gene>
<proteinExistence type="predicted"/>